<dbReference type="AlphaFoldDB" id="A0AAW1K0L1"/>
<evidence type="ECO:0000313" key="2">
    <source>
        <dbReference type="Proteomes" id="UP001458880"/>
    </source>
</evidence>
<proteinExistence type="predicted"/>
<sequence>MIHTDAEVQIRLGTVDYKFDFPTAAGDLNQWVGLWPDVVYALEQSPCVVVSWPGTMSKASINWKDGGKTEKEDDARLTS</sequence>
<gene>
    <name evidence="1" type="ORF">QE152_g25770</name>
</gene>
<keyword evidence="2" id="KW-1185">Reference proteome</keyword>
<reference evidence="1 2" key="1">
    <citation type="journal article" date="2024" name="BMC Genomics">
        <title>De novo assembly and annotation of Popillia japonica's genome with initial clues to its potential as an invasive pest.</title>
        <authorList>
            <person name="Cucini C."/>
            <person name="Boschi S."/>
            <person name="Funari R."/>
            <person name="Cardaioli E."/>
            <person name="Iannotti N."/>
            <person name="Marturano G."/>
            <person name="Paoli F."/>
            <person name="Bruttini M."/>
            <person name="Carapelli A."/>
            <person name="Frati F."/>
            <person name="Nardi F."/>
        </authorList>
    </citation>
    <scope>NUCLEOTIDE SEQUENCE [LARGE SCALE GENOMIC DNA]</scope>
    <source>
        <strain evidence="1">DMR45628</strain>
    </source>
</reference>
<comment type="caution">
    <text evidence="1">The sequence shown here is derived from an EMBL/GenBank/DDBJ whole genome shotgun (WGS) entry which is preliminary data.</text>
</comment>
<dbReference type="EMBL" id="JASPKY010000287">
    <property type="protein sequence ID" value="KAK9710874.1"/>
    <property type="molecule type" value="Genomic_DNA"/>
</dbReference>
<name>A0AAW1K0L1_POPJA</name>
<protein>
    <submittedName>
        <fullName evidence="1">Uncharacterized protein</fullName>
    </submittedName>
</protein>
<accession>A0AAW1K0L1</accession>
<organism evidence="1 2">
    <name type="scientific">Popillia japonica</name>
    <name type="common">Japanese beetle</name>
    <dbReference type="NCBI Taxonomy" id="7064"/>
    <lineage>
        <taxon>Eukaryota</taxon>
        <taxon>Metazoa</taxon>
        <taxon>Ecdysozoa</taxon>
        <taxon>Arthropoda</taxon>
        <taxon>Hexapoda</taxon>
        <taxon>Insecta</taxon>
        <taxon>Pterygota</taxon>
        <taxon>Neoptera</taxon>
        <taxon>Endopterygota</taxon>
        <taxon>Coleoptera</taxon>
        <taxon>Polyphaga</taxon>
        <taxon>Scarabaeiformia</taxon>
        <taxon>Scarabaeidae</taxon>
        <taxon>Rutelinae</taxon>
        <taxon>Popillia</taxon>
    </lineage>
</organism>
<evidence type="ECO:0000313" key="1">
    <source>
        <dbReference type="EMBL" id="KAK9710874.1"/>
    </source>
</evidence>
<dbReference type="Proteomes" id="UP001458880">
    <property type="component" value="Unassembled WGS sequence"/>
</dbReference>